<organism evidence="2 3">
    <name type="scientific">Botryosphaeria dothidea</name>
    <dbReference type="NCBI Taxonomy" id="55169"/>
    <lineage>
        <taxon>Eukaryota</taxon>
        <taxon>Fungi</taxon>
        <taxon>Dikarya</taxon>
        <taxon>Ascomycota</taxon>
        <taxon>Pezizomycotina</taxon>
        <taxon>Dothideomycetes</taxon>
        <taxon>Dothideomycetes incertae sedis</taxon>
        <taxon>Botryosphaeriales</taxon>
        <taxon>Botryosphaeriaceae</taxon>
        <taxon>Botryosphaeria</taxon>
    </lineage>
</organism>
<gene>
    <name evidence="2" type="ORF">GTA08_BOTSDO04568</name>
</gene>
<dbReference type="SUPFAM" id="SSF55331">
    <property type="entry name" value="Tautomerase/MIF"/>
    <property type="match status" value="1"/>
</dbReference>
<dbReference type="Gene3D" id="3.30.429.10">
    <property type="entry name" value="Macrophage Migration Inhibitory Factor"/>
    <property type="match status" value="1"/>
</dbReference>
<protein>
    <submittedName>
        <fullName evidence="2">Cis-3-chloroacrylic acid protein</fullName>
    </submittedName>
</protein>
<evidence type="ECO:0000313" key="2">
    <source>
        <dbReference type="EMBL" id="KAF4307757.1"/>
    </source>
</evidence>
<evidence type="ECO:0000259" key="1">
    <source>
        <dbReference type="Pfam" id="PF14832"/>
    </source>
</evidence>
<evidence type="ECO:0000313" key="3">
    <source>
        <dbReference type="Proteomes" id="UP000572817"/>
    </source>
</evidence>
<reference evidence="2" key="1">
    <citation type="submission" date="2020-04" db="EMBL/GenBank/DDBJ databases">
        <title>Genome Assembly and Annotation of Botryosphaeria dothidea sdau 11-99, a Latent Pathogen of Apple Fruit Ring Rot in China.</title>
        <authorList>
            <person name="Yu C."/>
            <person name="Diao Y."/>
            <person name="Lu Q."/>
            <person name="Zhao J."/>
            <person name="Cui S."/>
            <person name="Peng C."/>
            <person name="He B."/>
            <person name="Liu H."/>
        </authorList>
    </citation>
    <scope>NUCLEOTIDE SEQUENCE [LARGE SCALE GENOMIC DNA]</scope>
    <source>
        <strain evidence="2">Sdau11-99</strain>
    </source>
</reference>
<dbReference type="Pfam" id="PF14832">
    <property type="entry name" value="Tautomerase_3"/>
    <property type="match status" value="1"/>
</dbReference>
<dbReference type="AlphaFoldDB" id="A0A8H4IV11"/>
<feature type="domain" description="Tautomerase cis-CaaD-like" evidence="1">
    <location>
        <begin position="94"/>
        <end position="223"/>
    </location>
</feature>
<dbReference type="InterPro" id="IPR028116">
    <property type="entry name" value="Cis-CaaD-like"/>
</dbReference>
<sequence>MGLNAIFTRRTLGLTVVGLSASYLLLKTTQQRPQQRPVGDYRVETHRSDLSAAFWLAVGSLRTGGAGHEAGEILLPENYRIPARHTAEDRHFAMPFYIINHKDSISPPQRDELAAAITKIHTTLFTAPSLFVNVKFEDLSQASYYVGGKPTLINAIHAHVRPGPSRPRSAFDELCRQLRAAWETIVTGTPLDTIFILGTIIAGEEKGVMLPEAGKDAEWLRENWAEFERRAQAGDAEMKTLVAECKERGLAP</sequence>
<name>A0A8H4IV11_9PEZI</name>
<accession>A0A8H4IV11</accession>
<proteinExistence type="predicted"/>
<comment type="caution">
    <text evidence="2">The sequence shown here is derived from an EMBL/GenBank/DDBJ whole genome shotgun (WGS) entry which is preliminary data.</text>
</comment>
<dbReference type="EMBL" id="WWBZ02000022">
    <property type="protein sequence ID" value="KAF4307757.1"/>
    <property type="molecule type" value="Genomic_DNA"/>
</dbReference>
<dbReference type="Proteomes" id="UP000572817">
    <property type="component" value="Unassembled WGS sequence"/>
</dbReference>
<dbReference type="OrthoDB" id="9981319at2759"/>
<dbReference type="InterPro" id="IPR014347">
    <property type="entry name" value="Tautomerase/MIF_sf"/>
</dbReference>
<keyword evidence="3" id="KW-1185">Reference proteome</keyword>